<dbReference type="PANTHER" id="PTHR31327">
    <property type="entry name" value="SPERM MEIOSIS PDZ DOMAIN CONTAINING PROTEINS-RELATED"/>
    <property type="match status" value="1"/>
</dbReference>
<gene>
    <name evidence="2" type="ORF">QR680_006191</name>
</gene>
<evidence type="ECO:0000313" key="3">
    <source>
        <dbReference type="Proteomes" id="UP001175271"/>
    </source>
</evidence>
<evidence type="ECO:0000259" key="1">
    <source>
        <dbReference type="PROSITE" id="PS50106"/>
    </source>
</evidence>
<dbReference type="SMART" id="SM00228">
    <property type="entry name" value="PDZ"/>
    <property type="match status" value="2"/>
</dbReference>
<dbReference type="Proteomes" id="UP001175271">
    <property type="component" value="Unassembled WGS sequence"/>
</dbReference>
<reference evidence="2" key="1">
    <citation type="submission" date="2023-06" db="EMBL/GenBank/DDBJ databases">
        <title>Genomic analysis of the entomopathogenic nematode Steinernema hermaphroditum.</title>
        <authorList>
            <person name="Schwarz E.M."/>
            <person name="Heppert J.K."/>
            <person name="Baniya A."/>
            <person name="Schwartz H.T."/>
            <person name="Tan C.-H."/>
            <person name="Antoshechkin I."/>
            <person name="Sternberg P.W."/>
            <person name="Goodrich-Blair H."/>
            <person name="Dillman A.R."/>
        </authorList>
    </citation>
    <scope>NUCLEOTIDE SEQUENCE</scope>
    <source>
        <strain evidence="2">PS9179</strain>
        <tissue evidence="2">Whole animal</tissue>
    </source>
</reference>
<organism evidence="2 3">
    <name type="scientific">Steinernema hermaphroditum</name>
    <dbReference type="NCBI Taxonomy" id="289476"/>
    <lineage>
        <taxon>Eukaryota</taxon>
        <taxon>Metazoa</taxon>
        <taxon>Ecdysozoa</taxon>
        <taxon>Nematoda</taxon>
        <taxon>Chromadorea</taxon>
        <taxon>Rhabditida</taxon>
        <taxon>Tylenchina</taxon>
        <taxon>Panagrolaimomorpha</taxon>
        <taxon>Strongyloidoidea</taxon>
        <taxon>Steinernematidae</taxon>
        <taxon>Steinernema</taxon>
    </lineage>
</organism>
<sequence length="283" mass="32496">MTESVRVSIDEIEHIGAHFNEQMVVIYVHHCGAVDGRLKVGDRIVKLNNKPVPDRAAFNKIYGHRQITKIDVERDEKRGKDIAAEMQIPSSLKCTRRPGYAYLTVNIAVRPNGPNLGLRVKNGAKGSVLVQKTTRNSLSAERLFYGDRILFVDKEKITDKDQLKKALVQGLANPGGVAIAVERPDSIEAREQIAEMAFMYPRHFPEVPVLWDDPEWLPSLSEEMERHLIAQLEKNDDSEIYKIFKWDMMDQQTANQGYRYDSQIARNVWYSNRDDFDFHLVPM</sequence>
<keyword evidence="3" id="KW-1185">Reference proteome</keyword>
<dbReference type="EMBL" id="JAUCMV010000003">
    <property type="protein sequence ID" value="KAK0412401.1"/>
    <property type="molecule type" value="Genomic_DNA"/>
</dbReference>
<dbReference type="AlphaFoldDB" id="A0AA39HUP7"/>
<dbReference type="PANTHER" id="PTHR31327:SF7">
    <property type="entry name" value="PDZ DOMAIN-CONTAINING PROTEIN"/>
    <property type="match status" value="1"/>
</dbReference>
<dbReference type="SUPFAM" id="SSF50156">
    <property type="entry name" value="PDZ domain-like"/>
    <property type="match status" value="2"/>
</dbReference>
<dbReference type="InterPro" id="IPR036034">
    <property type="entry name" value="PDZ_sf"/>
</dbReference>
<dbReference type="InterPro" id="IPR040264">
    <property type="entry name" value="T15H9.4-like"/>
</dbReference>
<comment type="caution">
    <text evidence="2">The sequence shown here is derived from an EMBL/GenBank/DDBJ whole genome shotgun (WGS) entry which is preliminary data.</text>
</comment>
<protein>
    <recommendedName>
        <fullName evidence="1">PDZ domain-containing protein</fullName>
    </recommendedName>
</protein>
<feature type="domain" description="PDZ" evidence="1">
    <location>
        <begin position="104"/>
        <end position="185"/>
    </location>
</feature>
<dbReference type="InterPro" id="IPR001478">
    <property type="entry name" value="PDZ"/>
</dbReference>
<dbReference type="PROSITE" id="PS50106">
    <property type="entry name" value="PDZ"/>
    <property type="match status" value="1"/>
</dbReference>
<accession>A0AA39HUP7</accession>
<evidence type="ECO:0000313" key="2">
    <source>
        <dbReference type="EMBL" id="KAK0412401.1"/>
    </source>
</evidence>
<name>A0AA39HUP7_9BILA</name>
<proteinExistence type="predicted"/>